<proteinExistence type="predicted"/>
<dbReference type="GO" id="GO:0004222">
    <property type="term" value="F:metalloendopeptidase activity"/>
    <property type="evidence" value="ECO:0007669"/>
    <property type="project" value="InterPro"/>
</dbReference>
<evidence type="ECO:0000313" key="1">
    <source>
        <dbReference type="EMBL" id="OSD65933.1"/>
    </source>
</evidence>
<dbReference type="Gene3D" id="1.20.58.760">
    <property type="entry name" value="Peptidase M41"/>
    <property type="match status" value="1"/>
</dbReference>
<dbReference type="EMBL" id="NBPI01000021">
    <property type="protein sequence ID" value="OSD65933.1"/>
    <property type="molecule type" value="Genomic_DNA"/>
</dbReference>
<evidence type="ECO:0000313" key="2">
    <source>
        <dbReference type="Proteomes" id="UP000868515"/>
    </source>
</evidence>
<dbReference type="AlphaFoldDB" id="A0A974KDL3"/>
<dbReference type="GO" id="GO:0006508">
    <property type="term" value="P:proteolysis"/>
    <property type="evidence" value="ECO:0007669"/>
    <property type="project" value="InterPro"/>
</dbReference>
<dbReference type="RefSeq" id="WP_223365576.1">
    <property type="nucleotide sequence ID" value="NZ_NBPI01000021.1"/>
</dbReference>
<gene>
    <name evidence="1" type="ORF">R537_21515</name>
</gene>
<dbReference type="InterPro" id="IPR037219">
    <property type="entry name" value="Peptidase_M41-like"/>
</dbReference>
<comment type="caution">
    <text evidence="1">The sequence shown here is derived from an EMBL/GenBank/DDBJ whole genome shotgun (WGS) entry which is preliminary data.</text>
</comment>
<name>A0A974KDL3_SALET</name>
<accession>A0A974KDL3</accession>
<sequence length="313" mass="35762">MPRDIYEEIGRSRRSTAIHEAGHALVAWINGATDIELNLLNGSREIETSRGEKLHNAIGLISFYPRTTYQPDEVKKNKDRVLYINTDGESVTWLEANTSYIINDISREIMVFLGGMVAESVINGADIEELKVKGGRGDVALINNMLDIYYLIEPDPQKIDEFLSSLLRKTVILIKNDVDAIQELATLLEHNTRLHERHVPQLLTEITGRIQHKINLEEIESGEYLNRKIERVSGGYPALNITNEDIELMAMPTHKYSVSESREPTVKLFSGNSGPEQELIKIKRLDDYSRISDMHQYYSLYGKYAKRYAPEMH</sequence>
<protein>
    <recommendedName>
        <fullName evidence="3">Peptidase M41 domain-containing protein</fullName>
    </recommendedName>
</protein>
<evidence type="ECO:0008006" key="3">
    <source>
        <dbReference type="Google" id="ProtNLM"/>
    </source>
</evidence>
<dbReference type="GO" id="GO:0005524">
    <property type="term" value="F:ATP binding"/>
    <property type="evidence" value="ECO:0007669"/>
    <property type="project" value="InterPro"/>
</dbReference>
<dbReference type="SUPFAM" id="SSF140990">
    <property type="entry name" value="FtsH protease domain-like"/>
    <property type="match status" value="1"/>
</dbReference>
<dbReference type="Proteomes" id="UP000868515">
    <property type="component" value="Unassembled WGS sequence"/>
</dbReference>
<dbReference type="GO" id="GO:0004176">
    <property type="term" value="F:ATP-dependent peptidase activity"/>
    <property type="evidence" value="ECO:0007669"/>
    <property type="project" value="InterPro"/>
</dbReference>
<reference evidence="1 2" key="1">
    <citation type="submission" date="2017-03" db="EMBL/GenBank/DDBJ databases">
        <title>Salmonella serotype comparative study.</title>
        <authorList>
            <person name="Liao J."/>
        </authorList>
    </citation>
    <scope>NUCLEOTIDE SEQUENCE [LARGE SCALE GENOMIC DNA]</scope>
    <source>
        <strain evidence="1 2">NY_FSL S10-1448</strain>
    </source>
</reference>
<organism evidence="1 2">
    <name type="scientific">Salmonella enterica subsp. enterica serovar Rough O:d:1,7</name>
    <dbReference type="NCBI Taxonomy" id="1974323"/>
    <lineage>
        <taxon>Bacteria</taxon>
        <taxon>Pseudomonadati</taxon>
        <taxon>Pseudomonadota</taxon>
        <taxon>Gammaproteobacteria</taxon>
        <taxon>Enterobacterales</taxon>
        <taxon>Enterobacteriaceae</taxon>
        <taxon>Salmonella</taxon>
    </lineage>
</organism>